<dbReference type="EMBL" id="SWLE01000016">
    <property type="protein sequence ID" value="TNM90335.1"/>
    <property type="molecule type" value="Genomic_DNA"/>
</dbReference>
<evidence type="ECO:0000313" key="3">
    <source>
        <dbReference type="Proteomes" id="UP000516260"/>
    </source>
</evidence>
<organism evidence="2 3">
    <name type="scientific">Takifugu bimaculatus</name>
    <dbReference type="NCBI Taxonomy" id="433685"/>
    <lineage>
        <taxon>Eukaryota</taxon>
        <taxon>Metazoa</taxon>
        <taxon>Chordata</taxon>
        <taxon>Craniata</taxon>
        <taxon>Vertebrata</taxon>
        <taxon>Euteleostomi</taxon>
        <taxon>Actinopterygii</taxon>
        <taxon>Neopterygii</taxon>
        <taxon>Teleostei</taxon>
        <taxon>Neoteleostei</taxon>
        <taxon>Acanthomorphata</taxon>
        <taxon>Eupercaria</taxon>
        <taxon>Tetraodontiformes</taxon>
        <taxon>Tetradontoidea</taxon>
        <taxon>Tetraodontidae</taxon>
        <taxon>Takifugu</taxon>
    </lineage>
</organism>
<evidence type="ECO:0000256" key="1">
    <source>
        <dbReference type="SAM" id="Phobius"/>
    </source>
</evidence>
<keyword evidence="1" id="KW-0472">Membrane</keyword>
<accession>A0A4Z2BDR2</accession>
<name>A0A4Z2BDR2_9TELE</name>
<reference evidence="2 3" key="1">
    <citation type="submission" date="2019-04" db="EMBL/GenBank/DDBJ databases">
        <title>The sequence and de novo assembly of Takifugu bimaculatus genome using PacBio and Hi-C technologies.</title>
        <authorList>
            <person name="Xu P."/>
            <person name="Liu B."/>
            <person name="Zhou Z."/>
        </authorList>
    </citation>
    <scope>NUCLEOTIDE SEQUENCE [LARGE SCALE GENOMIC DNA]</scope>
    <source>
        <strain evidence="2">TB-2018</strain>
        <tissue evidence="2">Muscle</tissue>
    </source>
</reference>
<feature type="transmembrane region" description="Helical" evidence="1">
    <location>
        <begin position="102"/>
        <end position="128"/>
    </location>
</feature>
<keyword evidence="3" id="KW-1185">Reference proteome</keyword>
<keyword evidence="1" id="KW-1133">Transmembrane helix</keyword>
<protein>
    <submittedName>
        <fullName evidence="2">Uncharacterized protein</fullName>
    </submittedName>
</protein>
<proteinExistence type="predicted"/>
<dbReference type="Proteomes" id="UP000516260">
    <property type="component" value="Chromosome 3"/>
</dbReference>
<dbReference type="AlphaFoldDB" id="A0A4Z2BDR2"/>
<sequence length="162" mass="18437">MRARVIFPPEKIRLFRPTKGKEKQRIKSASVEKAAVLQADGRFYFFNHLCDGDPPCQGSTVQAELCNPKLYFTNAKTFWGKTRIRMQIFAHVNDVKENPVSLGVIFVLILITAGGHQCFGLCLLNLIIKKGKIPFFRQKHPIRSHKCVWTVQSVDVLTDSVH</sequence>
<keyword evidence="1" id="KW-0812">Transmembrane</keyword>
<gene>
    <name evidence="2" type="ORF">fugu_002624</name>
</gene>
<comment type="caution">
    <text evidence="2">The sequence shown here is derived from an EMBL/GenBank/DDBJ whole genome shotgun (WGS) entry which is preliminary data.</text>
</comment>
<evidence type="ECO:0000313" key="2">
    <source>
        <dbReference type="EMBL" id="TNM90335.1"/>
    </source>
</evidence>